<dbReference type="InterPro" id="IPR023393">
    <property type="entry name" value="START-like_dom_sf"/>
</dbReference>
<sequence>MTVVQRGTGCREGIIDVDADTLWALVTDWGVMDWWGNEVEEPGMKVSKCYLEGEKGSVPRTKVIERSNTEEGGLPIVNRETLFHEDPVARRLFYNGTEGFIEGVRNYIATWALDPLPDGRTKMHISSVFDVVEPGSADYVRAVVEAVYDMIFKGLNGHFAAQKTTA</sequence>
<keyword evidence="2" id="KW-1185">Reference proteome</keyword>
<reference evidence="1 2" key="1">
    <citation type="submission" date="2020-08" db="EMBL/GenBank/DDBJ databases">
        <title>Genomic Encyclopedia of Type Strains, Phase IV (KMG-IV): sequencing the most valuable type-strain genomes for metagenomic binning, comparative biology and taxonomic classification.</title>
        <authorList>
            <person name="Goeker M."/>
        </authorList>
    </citation>
    <scope>NUCLEOTIDE SEQUENCE [LARGE SCALE GENOMIC DNA]</scope>
    <source>
        <strain evidence="1 2">DSM 7465</strain>
    </source>
</reference>
<dbReference type="Gene3D" id="3.30.530.20">
    <property type="match status" value="1"/>
</dbReference>
<name>A0A840HZF2_9SPHN</name>
<dbReference type="EMBL" id="JACHOV010000028">
    <property type="protein sequence ID" value="MBB4643031.1"/>
    <property type="molecule type" value="Genomic_DNA"/>
</dbReference>
<comment type="caution">
    <text evidence="1">The sequence shown here is derived from an EMBL/GenBank/DDBJ whole genome shotgun (WGS) entry which is preliminary data.</text>
</comment>
<evidence type="ECO:0000313" key="2">
    <source>
        <dbReference type="Proteomes" id="UP000575068"/>
    </source>
</evidence>
<proteinExistence type="predicted"/>
<dbReference type="SUPFAM" id="SSF55961">
    <property type="entry name" value="Bet v1-like"/>
    <property type="match status" value="1"/>
</dbReference>
<protein>
    <recommendedName>
        <fullName evidence="3">SRPBCC domain-containing protein</fullName>
    </recommendedName>
</protein>
<gene>
    <name evidence="1" type="ORF">HNQ99_003369</name>
</gene>
<dbReference type="RefSeq" id="WP_184477618.1">
    <property type="nucleotide sequence ID" value="NZ_JACHOV010000028.1"/>
</dbReference>
<evidence type="ECO:0008006" key="3">
    <source>
        <dbReference type="Google" id="ProtNLM"/>
    </source>
</evidence>
<dbReference type="CDD" id="cd07821">
    <property type="entry name" value="PYR_PYL_RCAR_like"/>
    <property type="match status" value="1"/>
</dbReference>
<dbReference type="AlphaFoldDB" id="A0A840HZF2"/>
<evidence type="ECO:0000313" key="1">
    <source>
        <dbReference type="EMBL" id="MBB4643031.1"/>
    </source>
</evidence>
<dbReference type="Proteomes" id="UP000575068">
    <property type="component" value="Unassembled WGS sequence"/>
</dbReference>
<dbReference type="Pfam" id="PF10604">
    <property type="entry name" value="Polyketide_cyc2"/>
    <property type="match status" value="1"/>
</dbReference>
<organism evidence="1 2">
    <name type="scientific">Rhizorhapis suberifaciens</name>
    <name type="common">corky root of lettuce</name>
    <dbReference type="NCBI Taxonomy" id="13656"/>
    <lineage>
        <taxon>Bacteria</taxon>
        <taxon>Pseudomonadati</taxon>
        <taxon>Pseudomonadota</taxon>
        <taxon>Alphaproteobacteria</taxon>
        <taxon>Sphingomonadales</taxon>
        <taxon>Sphingomonadaceae</taxon>
        <taxon>Rhizorhapis</taxon>
    </lineage>
</organism>
<accession>A0A840HZF2</accession>
<dbReference type="InterPro" id="IPR019587">
    <property type="entry name" value="Polyketide_cyclase/dehydratase"/>
</dbReference>